<dbReference type="SUPFAM" id="SSF54001">
    <property type="entry name" value="Cysteine proteinases"/>
    <property type="match status" value="2"/>
</dbReference>
<comment type="similarity">
    <text evidence="2 8">Belongs to the peptidase C12 family.</text>
</comment>
<feature type="site" description="Important for enzyme activity" evidence="8">
    <location>
        <position position="301"/>
    </location>
</feature>
<evidence type="ECO:0000313" key="11">
    <source>
        <dbReference type="EMBL" id="CAE2269184.1"/>
    </source>
</evidence>
<dbReference type="GO" id="GO:0005737">
    <property type="term" value="C:cytoplasm"/>
    <property type="evidence" value="ECO:0007669"/>
    <property type="project" value="TreeGrafter"/>
</dbReference>
<name>A0A7S4JNR8_9STRA</name>
<accession>A0A7S4JNR8</accession>
<evidence type="ECO:0000256" key="1">
    <source>
        <dbReference type="ARBA" id="ARBA00000707"/>
    </source>
</evidence>
<keyword evidence="7 8" id="KW-0788">Thiol protease</keyword>
<feature type="active site" description="Proton donor" evidence="8">
    <location>
        <position position="275"/>
    </location>
</feature>
<feature type="region of interest" description="Disordered" evidence="9">
    <location>
        <begin position="248"/>
        <end position="269"/>
    </location>
</feature>
<evidence type="ECO:0000256" key="3">
    <source>
        <dbReference type="ARBA" id="ARBA00012759"/>
    </source>
</evidence>
<dbReference type="InterPro" id="IPR001578">
    <property type="entry name" value="Peptidase_C12_UCH"/>
</dbReference>
<feature type="compositionally biased region" description="Basic and acidic residues" evidence="9">
    <location>
        <begin position="177"/>
        <end position="193"/>
    </location>
</feature>
<dbReference type="GO" id="GO:0006511">
    <property type="term" value="P:ubiquitin-dependent protein catabolic process"/>
    <property type="evidence" value="ECO:0007669"/>
    <property type="project" value="UniProtKB-UniRule"/>
</dbReference>
<organism evidence="11">
    <name type="scientific">Odontella aurita</name>
    <dbReference type="NCBI Taxonomy" id="265563"/>
    <lineage>
        <taxon>Eukaryota</taxon>
        <taxon>Sar</taxon>
        <taxon>Stramenopiles</taxon>
        <taxon>Ochrophyta</taxon>
        <taxon>Bacillariophyta</taxon>
        <taxon>Mediophyceae</taxon>
        <taxon>Biddulphiophycidae</taxon>
        <taxon>Eupodiscales</taxon>
        <taxon>Odontellaceae</taxon>
        <taxon>Odontella</taxon>
    </lineage>
</organism>
<keyword evidence="4 8" id="KW-0645">Protease</keyword>
<protein>
    <recommendedName>
        <fullName evidence="3 8">ubiquitinyl hydrolase 1</fullName>
        <ecNumber evidence="3 8">3.4.19.12</ecNumber>
    </recommendedName>
</protein>
<dbReference type="InterPro" id="IPR038765">
    <property type="entry name" value="Papain-like_cys_pep_sf"/>
</dbReference>
<dbReference type="PANTHER" id="PTHR10589">
    <property type="entry name" value="UBIQUITIN CARBOXYL-TERMINAL HYDROLASE"/>
    <property type="match status" value="1"/>
</dbReference>
<dbReference type="Pfam" id="PF01088">
    <property type="entry name" value="Peptidase_C12"/>
    <property type="match status" value="3"/>
</dbReference>
<dbReference type="GO" id="GO:0016579">
    <property type="term" value="P:protein deubiquitination"/>
    <property type="evidence" value="ECO:0007669"/>
    <property type="project" value="TreeGrafter"/>
</dbReference>
<keyword evidence="6 8" id="KW-0378">Hydrolase</keyword>
<dbReference type="PROSITE" id="PS52048">
    <property type="entry name" value="UCH_DOMAIN"/>
    <property type="match status" value="1"/>
</dbReference>
<comment type="catalytic activity">
    <reaction evidence="1 8">
        <text>Thiol-dependent hydrolysis of ester, thioester, amide, peptide and isopeptide bonds formed by the C-terminal Gly of ubiquitin (a 76-residue protein attached to proteins as an intracellular targeting signal).</text>
        <dbReference type="EC" id="3.4.19.12"/>
    </reaction>
</comment>
<evidence type="ECO:0000256" key="7">
    <source>
        <dbReference type="ARBA" id="ARBA00022807"/>
    </source>
</evidence>
<keyword evidence="5 8" id="KW-0833">Ubl conjugation pathway</keyword>
<dbReference type="Gene3D" id="3.40.532.10">
    <property type="entry name" value="Peptidase C12, ubiquitin carboxyl-terminal hydrolase"/>
    <property type="match status" value="1"/>
</dbReference>
<dbReference type="AlphaFoldDB" id="A0A7S4JNR8"/>
<dbReference type="EC" id="3.4.19.12" evidence="3 8"/>
<proteinExistence type="inferred from homology"/>
<gene>
    <name evidence="11" type="ORF">OAUR00152_LOCUS30933</name>
</gene>
<evidence type="ECO:0000256" key="5">
    <source>
        <dbReference type="ARBA" id="ARBA00022786"/>
    </source>
</evidence>
<evidence type="ECO:0000256" key="9">
    <source>
        <dbReference type="SAM" id="MobiDB-lite"/>
    </source>
</evidence>
<evidence type="ECO:0000256" key="2">
    <source>
        <dbReference type="ARBA" id="ARBA00009326"/>
    </source>
</evidence>
<evidence type="ECO:0000256" key="8">
    <source>
        <dbReference type="PROSITE-ProRule" id="PRU01393"/>
    </source>
</evidence>
<feature type="site" description="Transition state stabilizer" evidence="8">
    <location>
        <position position="145"/>
    </location>
</feature>
<evidence type="ECO:0000256" key="4">
    <source>
        <dbReference type="ARBA" id="ARBA00022670"/>
    </source>
</evidence>
<sequence length="353" mass="38684">MAAEEQDRLRAVNDALRADPAAMAAQSTAWLPLESNPSILNAYSRRVGLGAEWTWVDVWGLDDEILQAQGLLAVNDPAGDSNSMRVSGNNNPPVVAALLLLFPCSRRIYEYRAREERTLRENAEGKCGVRTSFPKMNDDAFFLEQVANFGNACGTIAATHALSNCFQPFESSKKRVECDHRQGGGDEDGRVCGEESFPTFGREDDEGGTDAEPIGLASNAPLARFISKNAGRSPRDIGRALFEADDLKESSDAAASSEEAQTDVPSRDADPLDHHFVAFVRRRRMKVNNTPGHDDVLLELDGTKAGPIEHCLTSPESFVRDVAEVVRRNWIRVDPSNVEFSLMALCWDGATTK</sequence>
<dbReference type="GO" id="GO:0004843">
    <property type="term" value="F:cysteine-type deubiquitinase activity"/>
    <property type="evidence" value="ECO:0007669"/>
    <property type="project" value="UniProtKB-UniRule"/>
</dbReference>
<feature type="domain" description="UCH catalytic" evidence="10">
    <location>
        <begin position="29"/>
        <end position="347"/>
    </location>
</feature>
<feature type="region of interest" description="Disordered" evidence="9">
    <location>
        <begin position="177"/>
        <end position="216"/>
    </location>
</feature>
<reference evidence="11" key="1">
    <citation type="submission" date="2021-01" db="EMBL/GenBank/DDBJ databases">
        <authorList>
            <person name="Corre E."/>
            <person name="Pelletier E."/>
            <person name="Niang G."/>
            <person name="Scheremetjew M."/>
            <person name="Finn R."/>
            <person name="Kale V."/>
            <person name="Holt S."/>
            <person name="Cochrane G."/>
            <person name="Meng A."/>
            <person name="Brown T."/>
            <person name="Cohen L."/>
        </authorList>
    </citation>
    <scope>NUCLEOTIDE SEQUENCE</scope>
    <source>
        <strain evidence="11">Isolate 1302-5</strain>
    </source>
</reference>
<evidence type="ECO:0000259" key="10">
    <source>
        <dbReference type="PROSITE" id="PS52048"/>
    </source>
</evidence>
<feature type="active site" description="Nucleophile" evidence="8">
    <location>
        <position position="153"/>
    </location>
</feature>
<dbReference type="EMBL" id="HBKQ01044849">
    <property type="protein sequence ID" value="CAE2269184.1"/>
    <property type="molecule type" value="Transcribed_RNA"/>
</dbReference>
<dbReference type="PANTHER" id="PTHR10589:SF17">
    <property type="entry name" value="UBIQUITIN CARBOXYL-TERMINAL HYDROLASE"/>
    <property type="match status" value="1"/>
</dbReference>
<evidence type="ECO:0000256" key="6">
    <source>
        <dbReference type="ARBA" id="ARBA00022801"/>
    </source>
</evidence>
<dbReference type="InterPro" id="IPR036959">
    <property type="entry name" value="Peptidase_C12_UCH_sf"/>
</dbReference>